<feature type="domain" description="HTH cro/C1-type" evidence="1">
    <location>
        <begin position="9"/>
        <end position="63"/>
    </location>
</feature>
<comment type="caution">
    <text evidence="2">The sequence shown here is derived from an EMBL/GenBank/DDBJ whole genome shotgun (WGS) entry which is preliminary data.</text>
</comment>
<dbReference type="AlphaFoldDB" id="A0A2H9YS53"/>
<organism evidence="2 3">
    <name type="scientific">Acinetobacter pseudolwoffii</name>
    <dbReference type="NCBI Taxonomy" id="2053287"/>
    <lineage>
        <taxon>Bacteria</taxon>
        <taxon>Pseudomonadati</taxon>
        <taxon>Pseudomonadota</taxon>
        <taxon>Gammaproteobacteria</taxon>
        <taxon>Moraxellales</taxon>
        <taxon>Moraxellaceae</taxon>
        <taxon>Acinetobacter</taxon>
    </lineage>
</organism>
<dbReference type="GeneID" id="97176697"/>
<name>A0A2H9YS53_9GAMM</name>
<dbReference type="Pfam" id="PF01381">
    <property type="entry name" value="HTH_3"/>
    <property type="match status" value="1"/>
</dbReference>
<accession>A0A2H9YS53</accession>
<dbReference type="Proteomes" id="UP000243446">
    <property type="component" value="Unassembled WGS sequence"/>
</dbReference>
<dbReference type="Gene3D" id="2.10.109.10">
    <property type="entry name" value="Umud Fragment, subunit A"/>
    <property type="match status" value="1"/>
</dbReference>
<reference evidence="2 3" key="1">
    <citation type="submission" date="2017-11" db="EMBL/GenBank/DDBJ databases">
        <title>Revising the taxonomy of the Acinetobacter lwoffii group: the description of Acinetobacter pseudolwoffii sp. nov. and emended description of Acinetobacter lwoffii.</title>
        <authorList>
            <person name="Nemec A."/>
            <person name="Radolfova-Krizova L."/>
        </authorList>
    </citation>
    <scope>NUCLEOTIDE SEQUENCE [LARGE SCALE GENOMIC DNA]</scope>
    <source>
        <strain evidence="2 3">ANC 5044</strain>
    </source>
</reference>
<dbReference type="InterPro" id="IPR010982">
    <property type="entry name" value="Lambda_DNA-bd_dom_sf"/>
</dbReference>
<dbReference type="Gene3D" id="1.10.260.40">
    <property type="entry name" value="lambda repressor-like DNA-binding domains"/>
    <property type="match status" value="1"/>
</dbReference>
<dbReference type="SUPFAM" id="SSF51306">
    <property type="entry name" value="LexA/Signal peptidase"/>
    <property type="match status" value="1"/>
</dbReference>
<sequence length="230" mass="25443">MGFYFADRLIHLMESRHISGADISRFLKVSKAAVTKWTKGESVPSSKYIHDLAKLLDTSVEYLLSGKEPIQISHSQESKDSSHSRVRYGPIINLVEIGESLQMHVAKSGNNKELTLPSDLEVMPLPKGIEQGDGVWVKDIGNANLPRIPPTSLVAINFKPASYENGDLVLAIIKNNPVLRVLHKDTSGDYLQPINKEAPFTNMVDFIEPDVCEIYGKAEAILSKSLNFAD</sequence>
<dbReference type="GO" id="GO:0003677">
    <property type="term" value="F:DNA binding"/>
    <property type="evidence" value="ECO:0007669"/>
    <property type="project" value="InterPro"/>
</dbReference>
<evidence type="ECO:0000259" key="1">
    <source>
        <dbReference type="PROSITE" id="PS50943"/>
    </source>
</evidence>
<protein>
    <recommendedName>
        <fullName evidence="1">HTH cro/C1-type domain-containing protein</fullName>
    </recommendedName>
</protein>
<dbReference type="EMBL" id="PHRG01000003">
    <property type="protein sequence ID" value="PJO75473.1"/>
    <property type="molecule type" value="Genomic_DNA"/>
</dbReference>
<dbReference type="SUPFAM" id="SSF47413">
    <property type="entry name" value="lambda repressor-like DNA-binding domains"/>
    <property type="match status" value="1"/>
</dbReference>
<evidence type="ECO:0000313" key="3">
    <source>
        <dbReference type="Proteomes" id="UP000243446"/>
    </source>
</evidence>
<dbReference type="RefSeq" id="WP_100535048.1">
    <property type="nucleotide sequence ID" value="NZ_CBDBYO010000017.1"/>
</dbReference>
<proteinExistence type="predicted"/>
<gene>
    <name evidence="2" type="ORF">CWI32_08040</name>
</gene>
<dbReference type="SMART" id="SM00530">
    <property type="entry name" value="HTH_XRE"/>
    <property type="match status" value="1"/>
</dbReference>
<dbReference type="InterPro" id="IPR036286">
    <property type="entry name" value="LexA/Signal_pep-like_sf"/>
</dbReference>
<evidence type="ECO:0000313" key="2">
    <source>
        <dbReference type="EMBL" id="PJO75473.1"/>
    </source>
</evidence>
<dbReference type="PROSITE" id="PS50943">
    <property type="entry name" value="HTH_CROC1"/>
    <property type="match status" value="1"/>
</dbReference>
<dbReference type="InterPro" id="IPR001387">
    <property type="entry name" value="Cro/C1-type_HTH"/>
</dbReference>